<evidence type="ECO:0000256" key="3">
    <source>
        <dbReference type="ARBA" id="ARBA00011245"/>
    </source>
</evidence>
<evidence type="ECO:0000256" key="10">
    <source>
        <dbReference type="ARBA" id="ARBA00023054"/>
    </source>
</evidence>
<dbReference type="Pfam" id="PF00133">
    <property type="entry name" value="tRNA-synt_1"/>
    <property type="match status" value="1"/>
</dbReference>
<dbReference type="EMBL" id="KY124271">
    <property type="protein sequence ID" value="AQX44926.1"/>
    <property type="molecule type" value="Genomic_DNA"/>
</dbReference>
<evidence type="ECO:0000256" key="8">
    <source>
        <dbReference type="ARBA" id="ARBA00022840"/>
    </source>
</evidence>
<dbReference type="InterPro" id="IPR009080">
    <property type="entry name" value="tRNAsynth_Ia_anticodon-bd"/>
</dbReference>
<dbReference type="GO" id="GO:0005829">
    <property type="term" value="C:cytosol"/>
    <property type="evidence" value="ECO:0007669"/>
    <property type="project" value="TreeGrafter"/>
</dbReference>
<dbReference type="Gene3D" id="3.90.740.10">
    <property type="entry name" value="Valyl/Leucyl/Isoleucyl-tRNA synthetase, editing domain"/>
    <property type="match status" value="1"/>
</dbReference>
<evidence type="ECO:0000256" key="11">
    <source>
        <dbReference type="ARBA" id="ARBA00023146"/>
    </source>
</evidence>
<keyword evidence="10 15" id="KW-0175">Coiled coil</keyword>
<proteinExistence type="inferred from homology"/>
<dbReference type="EMBL" id="KX897545">
    <property type="protein sequence ID" value="APP88159.1"/>
    <property type="molecule type" value="Genomic_DNA"/>
</dbReference>
<dbReference type="NCBIfam" id="NF004349">
    <property type="entry name" value="PRK05729.1"/>
    <property type="match status" value="1"/>
</dbReference>
<evidence type="ECO:0000313" key="21">
    <source>
        <dbReference type="EMBL" id="BBL86140.1"/>
    </source>
</evidence>
<keyword evidence="19" id="KW-0934">Plastid</keyword>
<evidence type="ECO:0000256" key="1">
    <source>
        <dbReference type="ARBA" id="ARBA00004496"/>
    </source>
</evidence>
<dbReference type="InterPro" id="IPR002300">
    <property type="entry name" value="aa-tRNA-synth_Ia"/>
</dbReference>
<accession>A0A1L5YBS8</accession>
<dbReference type="Pfam" id="PF10458">
    <property type="entry name" value="Val_tRNA-synt_C"/>
    <property type="match status" value="1"/>
</dbReference>
<dbReference type="InterPro" id="IPR033705">
    <property type="entry name" value="Anticodon_Ia_Val"/>
</dbReference>
<evidence type="ECO:0000256" key="14">
    <source>
        <dbReference type="RuleBase" id="RU363035"/>
    </source>
</evidence>
<dbReference type="InterPro" id="IPR013155">
    <property type="entry name" value="M/V/L/I-tRNA-synth_anticd-bd"/>
</dbReference>
<evidence type="ECO:0000256" key="7">
    <source>
        <dbReference type="ARBA" id="ARBA00022741"/>
    </source>
</evidence>
<dbReference type="FunFam" id="3.40.50.620:FF:000098">
    <property type="entry name" value="Valine--tRNA ligase"/>
    <property type="match status" value="1"/>
</dbReference>
<dbReference type="Gene3D" id="3.40.50.620">
    <property type="entry name" value="HUPs"/>
    <property type="match status" value="2"/>
</dbReference>
<evidence type="ECO:0000256" key="2">
    <source>
        <dbReference type="ARBA" id="ARBA00005594"/>
    </source>
</evidence>
<comment type="catalytic activity">
    <reaction evidence="13">
        <text>tRNA(Val) + L-valine + ATP = L-valyl-tRNA(Val) + AMP + diphosphate</text>
        <dbReference type="Rhea" id="RHEA:10704"/>
        <dbReference type="Rhea" id="RHEA-COMP:9672"/>
        <dbReference type="Rhea" id="RHEA-COMP:9708"/>
        <dbReference type="ChEBI" id="CHEBI:30616"/>
        <dbReference type="ChEBI" id="CHEBI:33019"/>
        <dbReference type="ChEBI" id="CHEBI:57762"/>
        <dbReference type="ChEBI" id="CHEBI:78442"/>
        <dbReference type="ChEBI" id="CHEBI:78537"/>
        <dbReference type="ChEBI" id="CHEBI:456215"/>
        <dbReference type="EC" id="6.1.1.9"/>
    </reaction>
</comment>
<dbReference type="PRINTS" id="PR00986">
    <property type="entry name" value="TRNASYNTHVAL"/>
</dbReference>
<feature type="coiled-coil region" evidence="15">
    <location>
        <begin position="846"/>
        <end position="908"/>
    </location>
</feature>
<comment type="subcellular location">
    <subcellularLocation>
        <location evidence="1">Cytoplasm</location>
    </subcellularLocation>
</comment>
<evidence type="ECO:0000256" key="9">
    <source>
        <dbReference type="ARBA" id="ARBA00022917"/>
    </source>
</evidence>
<organism evidence="19">
    <name type="scientific">Paulinella micropora</name>
    <dbReference type="NCBI Taxonomy" id="1928728"/>
    <lineage>
        <taxon>Eukaryota</taxon>
        <taxon>Sar</taxon>
        <taxon>Rhizaria</taxon>
        <taxon>Cercozoa</taxon>
        <taxon>Imbricatea</taxon>
        <taxon>Silicofilosea</taxon>
        <taxon>Euglyphida</taxon>
        <taxon>Paulinellidae</taxon>
        <taxon>Paulinella</taxon>
    </lineage>
</organism>
<dbReference type="Pfam" id="PF08264">
    <property type="entry name" value="Anticodon_1"/>
    <property type="match status" value="1"/>
</dbReference>
<dbReference type="Gene3D" id="1.10.730.10">
    <property type="entry name" value="Isoleucyl-tRNA Synthetase, Domain 1"/>
    <property type="match status" value="1"/>
</dbReference>
<dbReference type="InterPro" id="IPR001412">
    <property type="entry name" value="aa-tRNA-synth_I_CS"/>
</dbReference>
<dbReference type="HAMAP" id="MF_02004">
    <property type="entry name" value="Val_tRNA_synth_type1"/>
    <property type="match status" value="1"/>
</dbReference>
<dbReference type="Gene3D" id="1.10.287.380">
    <property type="entry name" value="Valyl-tRNA synthetase, C-terminal domain"/>
    <property type="match status" value="1"/>
</dbReference>
<keyword evidence="22" id="KW-1185">Reference proteome</keyword>
<dbReference type="InterPro" id="IPR009008">
    <property type="entry name" value="Val/Leu/Ile-tRNA-synth_edit"/>
</dbReference>
<keyword evidence="7 14" id="KW-0547">Nucleotide-binding</keyword>
<dbReference type="InterPro" id="IPR014729">
    <property type="entry name" value="Rossmann-like_a/b/a_fold"/>
</dbReference>
<evidence type="ECO:0000313" key="20">
    <source>
        <dbReference type="EMBL" id="AQX44926.1"/>
    </source>
</evidence>
<evidence type="ECO:0000313" key="19">
    <source>
        <dbReference type="EMBL" id="APP88159.1"/>
    </source>
</evidence>
<dbReference type="InterPro" id="IPR002303">
    <property type="entry name" value="Valyl-tRNA_ligase"/>
</dbReference>
<dbReference type="NCBIfam" id="TIGR00422">
    <property type="entry name" value="valS"/>
    <property type="match status" value="1"/>
</dbReference>
<keyword evidence="11 14" id="KW-0030">Aminoacyl-tRNA synthetase</keyword>
<dbReference type="InterPro" id="IPR010978">
    <property type="entry name" value="tRNA-bd_arm"/>
</dbReference>
<protein>
    <recommendedName>
        <fullName evidence="4">valine--tRNA ligase</fullName>
        <ecNumber evidence="4">6.1.1.9</ecNumber>
    </recommendedName>
    <alternativeName>
        <fullName evidence="12">Valyl-tRNA synthetase</fullName>
    </alternativeName>
</protein>
<dbReference type="GO" id="GO:0002161">
    <property type="term" value="F:aminoacyl-tRNA deacylase activity"/>
    <property type="evidence" value="ECO:0007669"/>
    <property type="project" value="InterPro"/>
</dbReference>
<keyword evidence="8 14" id="KW-0067">ATP-binding</keyword>
<dbReference type="GO" id="GO:0006438">
    <property type="term" value="P:valyl-tRNA aminoacylation"/>
    <property type="evidence" value="ECO:0007669"/>
    <property type="project" value="InterPro"/>
</dbReference>
<keyword evidence="9 14" id="KW-0648">Protein biosynthesis</keyword>
<evidence type="ECO:0000256" key="5">
    <source>
        <dbReference type="ARBA" id="ARBA00022490"/>
    </source>
</evidence>
<evidence type="ECO:0000256" key="13">
    <source>
        <dbReference type="ARBA" id="ARBA00047552"/>
    </source>
</evidence>
<gene>
    <name evidence="19" type="primary">valS</name>
    <name evidence="21" type="synonym">MYN1_Chr_323</name>
    <name evidence="19" type="ORF">PCKR_372</name>
    <name evidence="20" type="ORF">PFK_372</name>
    <name evidence="21" type="ORF">PMYN1_Chma331</name>
</gene>
<keyword evidence="6 14" id="KW-0436">Ligase</keyword>
<reference evidence="21 22" key="2">
    <citation type="submission" date="2019-06" db="EMBL/GenBank/DDBJ databases">
        <title>A hidden player of endosymbiotic evolution: DNA virus triggered massive gene transfer.</title>
        <authorList>
            <person name="Matsuo M."/>
            <person name="Katahata A."/>
            <person name="Tachikawa M."/>
            <person name="Minakuchi Y."/>
            <person name="Noguchi H."/>
            <person name="Toyoda A."/>
            <person name="Fujiyama A."/>
            <person name="Suzuki Y."/>
            <person name="Satoh S."/>
            <person name="Nakayama T."/>
            <person name="Kamikawa R."/>
            <person name="Nomura M."/>
            <person name="Inagaki Y."/>
            <person name="Ishida K."/>
            <person name="Obokata J."/>
        </authorList>
    </citation>
    <scope>NUCLEOTIDE SEQUENCE [LARGE SCALE GENOMIC DNA]</scope>
    <source>
        <strain evidence="21 22">MYN1</strain>
    </source>
</reference>
<dbReference type="SUPFAM" id="SSF46589">
    <property type="entry name" value="tRNA-binding arm"/>
    <property type="match status" value="1"/>
</dbReference>
<dbReference type="EMBL" id="LC490351">
    <property type="protein sequence ID" value="BBL86140.1"/>
    <property type="molecule type" value="Genomic_DNA"/>
</dbReference>
<evidence type="ECO:0000259" key="18">
    <source>
        <dbReference type="Pfam" id="PF10458"/>
    </source>
</evidence>
<dbReference type="PANTHER" id="PTHR11946:SF93">
    <property type="entry name" value="VALINE--TRNA LIGASE, CHLOROPLASTIC_MITOCHONDRIAL 2"/>
    <property type="match status" value="1"/>
</dbReference>
<evidence type="ECO:0000256" key="15">
    <source>
        <dbReference type="SAM" id="Coils"/>
    </source>
</evidence>
<dbReference type="SUPFAM" id="SSF47323">
    <property type="entry name" value="Anticodon-binding domain of a subclass of class I aminoacyl-tRNA synthetases"/>
    <property type="match status" value="1"/>
</dbReference>
<evidence type="ECO:0000256" key="4">
    <source>
        <dbReference type="ARBA" id="ARBA00013169"/>
    </source>
</evidence>
<dbReference type="Proteomes" id="UP000503178">
    <property type="component" value="Chromatophore Pltd"/>
</dbReference>
<comment type="similarity">
    <text evidence="2 14">Belongs to the class-I aminoacyl-tRNA synthetase family.</text>
</comment>
<comment type="subunit">
    <text evidence="3">Monomer.</text>
</comment>
<dbReference type="InterPro" id="IPR037118">
    <property type="entry name" value="Val-tRNA_synth_C_sf"/>
</dbReference>
<dbReference type="CDD" id="cd00817">
    <property type="entry name" value="ValRS_core"/>
    <property type="match status" value="1"/>
</dbReference>
<dbReference type="CDD" id="cd07962">
    <property type="entry name" value="Anticodon_Ia_Val"/>
    <property type="match status" value="1"/>
</dbReference>
<dbReference type="AlphaFoldDB" id="A0A1L5YBS8"/>
<feature type="domain" description="Methionyl/Valyl/Leucyl/Isoleucyl-tRNA synthetase anticodon-binding" evidence="17">
    <location>
        <begin position="640"/>
        <end position="789"/>
    </location>
</feature>
<dbReference type="EC" id="6.1.1.9" evidence="4"/>
<dbReference type="GO" id="GO:0005524">
    <property type="term" value="F:ATP binding"/>
    <property type="evidence" value="ECO:0007669"/>
    <property type="project" value="UniProtKB-KW"/>
</dbReference>
<evidence type="ECO:0000256" key="6">
    <source>
        <dbReference type="ARBA" id="ARBA00022598"/>
    </source>
</evidence>
<evidence type="ECO:0000259" key="16">
    <source>
        <dbReference type="Pfam" id="PF00133"/>
    </source>
</evidence>
<dbReference type="FunFam" id="3.40.50.620:FF:000032">
    <property type="entry name" value="Valine--tRNA ligase"/>
    <property type="match status" value="1"/>
</dbReference>
<dbReference type="SUPFAM" id="SSF50677">
    <property type="entry name" value="ValRS/IleRS/LeuRS editing domain"/>
    <property type="match status" value="1"/>
</dbReference>
<sequence>MKETVAPLTEISLAKVYDPCTTESRWQEAWDKTGAFHANPKAPGEPFSIVIPPPNVTGSLHMGHAFNTALIDTIVRFQRLQGKNTLCLPGTDHASIAVQTLLDRKLKKEGLSKESLGREAFLDRAWEWKAESGGMITSQMRRLGFSVDWKRERFTLDQSLSKAVIEAFVLLHERGLIYRGEYLVNWCPISNSAVSDLEVEMKEIQDSLWYFRYPLTDNSGYLEVATTRPETLLGDVAVAVNSHDQRYVNLIGRTLILPLVGREIPIIADQHVDTNFGTGCVKITPAHDPNDFIIGARHNLSQITVINRDGTMNSNAGIFAGIDRFEARKKIVSAMEDEGLLVKIENYQHSVPYSDRGKVPIEPLLSFQWFVNAEPLAYRCRESITKGNPNFIPERWEKVYRNWLTDIRDWCISRQLWWGHRIPAWFVVSETDGQVRDSTPYIVARTASEAFTEALECFGPEAAIIQEEDVLDTWFSSGLWPFSTLGWPNNTSPDFQTWYPTSTLVTGFDIIFFWVARMTMMAEEFTGKSPFSNIYIHGLVRDENNCKMSKSMGNGIDPLILIDRYGADALRFALVWEVAGAGQDIRLDYNRINNNSIKVESARNFANKLWNACRFTLMNLPKNTESNFDTPNPTTLTLADRWILSRLAKINLEVRECYSSYDLGEAARKLYEFTWNDLCDWFIELVKWRFNSNNKILSHTSHQVLRLVLEQLLVMLHPLMPHLTEELWHGLVSAPEDVFLAKQPWPMVDIGAIDSLLEQQFSELIEAIRIVRNLRMVAGVKPSQSVPVVFITKRRDLAAILKQSIEEIRFLTRAEIVEILSESPELPSSLAGMNGELQILLPVDGLVDLQALTARLERDLNKADKDIVNLTTRLANPDFISKAPPEVVNEVKLNLAEAQTQAKLAQERLCNLHKS</sequence>
<name>A0A1L5YBS8_9EUKA</name>
<dbReference type="GO" id="GO:0004832">
    <property type="term" value="F:valine-tRNA ligase activity"/>
    <property type="evidence" value="ECO:0007669"/>
    <property type="project" value="UniProtKB-EC"/>
</dbReference>
<dbReference type="SUPFAM" id="SSF52374">
    <property type="entry name" value="Nucleotidylyl transferase"/>
    <property type="match status" value="1"/>
</dbReference>
<dbReference type="PANTHER" id="PTHR11946">
    <property type="entry name" value="VALYL-TRNA SYNTHETASES"/>
    <property type="match status" value="1"/>
</dbReference>
<keyword evidence="5" id="KW-0963">Cytoplasm</keyword>
<feature type="domain" description="Valyl-tRNA synthetase tRNA-binding arm" evidence="18">
    <location>
        <begin position="848"/>
        <end position="912"/>
    </location>
</feature>
<evidence type="ECO:0000313" key="22">
    <source>
        <dbReference type="Proteomes" id="UP000503178"/>
    </source>
</evidence>
<dbReference type="InterPro" id="IPR019499">
    <property type="entry name" value="Val-tRNA_synth_tRNA-bd"/>
</dbReference>
<dbReference type="PROSITE" id="PS00178">
    <property type="entry name" value="AA_TRNA_LIGASE_I"/>
    <property type="match status" value="1"/>
</dbReference>
<evidence type="ECO:0000256" key="12">
    <source>
        <dbReference type="ARBA" id="ARBA00029936"/>
    </source>
</evidence>
<reference evidence="19" key="1">
    <citation type="journal article" date="2017" name="Protist">
        <title>Diversity of the Photosynthetic Paulinella Species, with the Description of Paulinella micropora sp. nov. and the Chromatophore Genome Sequence for strain KR01.</title>
        <authorList>
            <person name="Lhee D."/>
            <person name="Yang E.C."/>
            <person name="Kim J.I."/>
            <person name="Nakayama T."/>
            <person name="Zuccarello G."/>
            <person name="Andersen R.A."/>
            <person name="Yoon H.S."/>
        </authorList>
    </citation>
    <scope>NUCLEOTIDE SEQUENCE</scope>
    <source>
        <strain evidence="20">FK01</strain>
        <strain evidence="19">KR01</strain>
    </source>
</reference>
<evidence type="ECO:0000259" key="17">
    <source>
        <dbReference type="Pfam" id="PF08264"/>
    </source>
</evidence>
<geneLocation type="plastid" evidence="19"/>
<feature type="domain" description="Aminoacyl-tRNA synthetase class Ia" evidence="16">
    <location>
        <begin position="26"/>
        <end position="587"/>
    </location>
</feature>